<dbReference type="AlphaFoldDB" id="A0A3S5AEK0"/>
<dbReference type="EMBL" id="CAAALY010086030">
    <property type="protein sequence ID" value="VEL27270.1"/>
    <property type="molecule type" value="Genomic_DNA"/>
</dbReference>
<evidence type="ECO:0000256" key="1">
    <source>
        <dbReference type="SAM" id="MobiDB-lite"/>
    </source>
</evidence>
<protein>
    <submittedName>
        <fullName evidence="2">Uncharacterized protein</fullName>
    </submittedName>
</protein>
<feature type="region of interest" description="Disordered" evidence="1">
    <location>
        <begin position="79"/>
        <end position="101"/>
    </location>
</feature>
<evidence type="ECO:0000313" key="2">
    <source>
        <dbReference type="EMBL" id="VEL27270.1"/>
    </source>
</evidence>
<dbReference type="Proteomes" id="UP000784294">
    <property type="component" value="Unassembled WGS sequence"/>
</dbReference>
<reference evidence="2" key="1">
    <citation type="submission" date="2018-11" db="EMBL/GenBank/DDBJ databases">
        <authorList>
            <consortium name="Pathogen Informatics"/>
        </authorList>
    </citation>
    <scope>NUCLEOTIDE SEQUENCE</scope>
</reference>
<comment type="caution">
    <text evidence="2">The sequence shown here is derived from an EMBL/GenBank/DDBJ whole genome shotgun (WGS) entry which is preliminary data.</text>
</comment>
<organism evidence="2 3">
    <name type="scientific">Protopolystoma xenopodis</name>
    <dbReference type="NCBI Taxonomy" id="117903"/>
    <lineage>
        <taxon>Eukaryota</taxon>
        <taxon>Metazoa</taxon>
        <taxon>Spiralia</taxon>
        <taxon>Lophotrochozoa</taxon>
        <taxon>Platyhelminthes</taxon>
        <taxon>Monogenea</taxon>
        <taxon>Polyopisthocotylea</taxon>
        <taxon>Polystomatidea</taxon>
        <taxon>Polystomatidae</taxon>
        <taxon>Protopolystoma</taxon>
    </lineage>
</organism>
<gene>
    <name evidence="2" type="ORF">PXEA_LOCUS20710</name>
</gene>
<keyword evidence="3" id="KW-1185">Reference proteome</keyword>
<sequence length="147" mass="15994">MLVDRKLPTTGSFRCLQEAAGFCVEVMPSSTSVKTSLVCNQPATSTSETQVPQSSDSHYPLLYKLISVDSSSASFGHLRLSPPPKLEAMQPESGSLEETEAQSHRLYRKSVLWNLPPQSASPVEESPSYSAAPSLRMKLNIVKVSKP</sequence>
<accession>A0A3S5AEK0</accession>
<name>A0A3S5AEK0_9PLAT</name>
<proteinExistence type="predicted"/>
<evidence type="ECO:0000313" key="3">
    <source>
        <dbReference type="Proteomes" id="UP000784294"/>
    </source>
</evidence>